<evidence type="ECO:0000256" key="1">
    <source>
        <dbReference type="SAM" id="MobiDB-lite"/>
    </source>
</evidence>
<feature type="region of interest" description="Disordered" evidence="1">
    <location>
        <begin position="53"/>
        <end position="164"/>
    </location>
</feature>
<sequence length="164" mass="18957">MQHISTECVTLREDDMTENGGRAEGKGSCGRHVMPLWLSASVPRDECRWGIAWHPQRMQQSKRERKKGQAKGREGEKEGKKTRAGPDQTQAGEAEKRRRGKRCGAKRYVRTRRNARACTHETATGEDKPIDRKNETWRRRGRRRRDEERKDGGRYVIADAQVSE</sequence>
<feature type="compositionally biased region" description="Basic and acidic residues" evidence="1">
    <location>
        <begin position="71"/>
        <end position="81"/>
    </location>
</feature>
<dbReference type="EMBL" id="LIAE01010411">
    <property type="protein sequence ID" value="PAV61504.1"/>
    <property type="molecule type" value="Genomic_DNA"/>
</dbReference>
<feature type="compositionally biased region" description="Basic and acidic residues" evidence="1">
    <location>
        <begin position="123"/>
        <end position="153"/>
    </location>
</feature>
<dbReference type="Proteomes" id="UP000218231">
    <property type="component" value="Unassembled WGS sequence"/>
</dbReference>
<organism evidence="2 3">
    <name type="scientific">Diploscapter pachys</name>
    <dbReference type="NCBI Taxonomy" id="2018661"/>
    <lineage>
        <taxon>Eukaryota</taxon>
        <taxon>Metazoa</taxon>
        <taxon>Ecdysozoa</taxon>
        <taxon>Nematoda</taxon>
        <taxon>Chromadorea</taxon>
        <taxon>Rhabditida</taxon>
        <taxon>Rhabditina</taxon>
        <taxon>Rhabditomorpha</taxon>
        <taxon>Rhabditoidea</taxon>
        <taxon>Rhabditidae</taxon>
        <taxon>Diploscapter</taxon>
    </lineage>
</organism>
<protein>
    <submittedName>
        <fullName evidence="2">Uncharacterized protein</fullName>
    </submittedName>
</protein>
<feature type="compositionally biased region" description="Basic residues" evidence="1">
    <location>
        <begin position="97"/>
        <end position="115"/>
    </location>
</feature>
<name>A0A2A2JIM9_9BILA</name>
<gene>
    <name evidence="2" type="ORF">WR25_10095</name>
</gene>
<evidence type="ECO:0000313" key="2">
    <source>
        <dbReference type="EMBL" id="PAV61504.1"/>
    </source>
</evidence>
<evidence type="ECO:0000313" key="3">
    <source>
        <dbReference type="Proteomes" id="UP000218231"/>
    </source>
</evidence>
<accession>A0A2A2JIM9</accession>
<comment type="caution">
    <text evidence="2">The sequence shown here is derived from an EMBL/GenBank/DDBJ whole genome shotgun (WGS) entry which is preliminary data.</text>
</comment>
<keyword evidence="3" id="KW-1185">Reference proteome</keyword>
<dbReference type="AlphaFoldDB" id="A0A2A2JIM9"/>
<feature type="region of interest" description="Disordered" evidence="1">
    <location>
        <begin position="1"/>
        <end position="27"/>
    </location>
</feature>
<reference evidence="2 3" key="1">
    <citation type="journal article" date="2017" name="Curr. Biol.">
        <title>Genome architecture and evolution of a unichromosomal asexual nematode.</title>
        <authorList>
            <person name="Fradin H."/>
            <person name="Zegar C."/>
            <person name="Gutwein M."/>
            <person name="Lucas J."/>
            <person name="Kovtun M."/>
            <person name="Corcoran D."/>
            <person name="Baugh L.R."/>
            <person name="Kiontke K."/>
            <person name="Gunsalus K."/>
            <person name="Fitch D.H."/>
            <person name="Piano F."/>
        </authorList>
    </citation>
    <scope>NUCLEOTIDE SEQUENCE [LARGE SCALE GENOMIC DNA]</scope>
    <source>
        <strain evidence="2">PF1309</strain>
    </source>
</reference>
<proteinExistence type="predicted"/>